<name>A0AAD7PCF2_QUISA</name>
<comment type="caution">
    <text evidence="1">The sequence shown here is derived from an EMBL/GenBank/DDBJ whole genome shotgun (WGS) entry which is preliminary data.</text>
</comment>
<dbReference type="PANTHER" id="PTHR39104:SF1">
    <property type="entry name" value="AMINO ACID-LIGASE"/>
    <property type="match status" value="1"/>
</dbReference>
<dbReference type="AlphaFoldDB" id="A0AAD7PCF2"/>
<protein>
    <submittedName>
        <fullName evidence="1">Amino acid-ligase</fullName>
    </submittedName>
</protein>
<gene>
    <name evidence="1" type="ORF">O6P43_026649</name>
</gene>
<proteinExistence type="predicted"/>
<dbReference type="EMBL" id="JARAOO010000011">
    <property type="protein sequence ID" value="KAJ7950458.1"/>
    <property type="molecule type" value="Genomic_DNA"/>
</dbReference>
<reference evidence="1" key="1">
    <citation type="journal article" date="2023" name="Science">
        <title>Elucidation of the pathway for biosynthesis of saponin adjuvants from the soapbark tree.</title>
        <authorList>
            <person name="Reed J."/>
            <person name="Orme A."/>
            <person name="El-Demerdash A."/>
            <person name="Owen C."/>
            <person name="Martin L.B.B."/>
            <person name="Misra R.C."/>
            <person name="Kikuchi S."/>
            <person name="Rejzek M."/>
            <person name="Martin A.C."/>
            <person name="Harkess A."/>
            <person name="Leebens-Mack J."/>
            <person name="Louveau T."/>
            <person name="Stephenson M.J."/>
            <person name="Osbourn A."/>
        </authorList>
    </citation>
    <scope>NUCLEOTIDE SEQUENCE</scope>
    <source>
        <strain evidence="1">S10</strain>
    </source>
</reference>
<evidence type="ECO:0000313" key="2">
    <source>
        <dbReference type="Proteomes" id="UP001163823"/>
    </source>
</evidence>
<dbReference type="Proteomes" id="UP001163823">
    <property type="component" value="Chromosome 11"/>
</dbReference>
<organism evidence="1 2">
    <name type="scientific">Quillaja saponaria</name>
    <name type="common">Soap bark tree</name>
    <dbReference type="NCBI Taxonomy" id="32244"/>
    <lineage>
        <taxon>Eukaryota</taxon>
        <taxon>Viridiplantae</taxon>
        <taxon>Streptophyta</taxon>
        <taxon>Embryophyta</taxon>
        <taxon>Tracheophyta</taxon>
        <taxon>Spermatophyta</taxon>
        <taxon>Magnoliopsida</taxon>
        <taxon>eudicotyledons</taxon>
        <taxon>Gunneridae</taxon>
        <taxon>Pentapetalae</taxon>
        <taxon>rosids</taxon>
        <taxon>fabids</taxon>
        <taxon>Fabales</taxon>
        <taxon>Quillajaceae</taxon>
        <taxon>Quillaja</taxon>
    </lineage>
</organism>
<dbReference type="KEGG" id="qsa:O6P43_026649"/>
<dbReference type="PANTHER" id="PTHR39104">
    <property type="entry name" value="AMINO ACID-LIGASE"/>
    <property type="match status" value="1"/>
</dbReference>
<evidence type="ECO:0000313" key="1">
    <source>
        <dbReference type="EMBL" id="KAJ7950458.1"/>
    </source>
</evidence>
<accession>A0AAD7PCF2</accession>
<keyword evidence="2" id="KW-1185">Reference proteome</keyword>
<sequence>MPIISQKFREMSEKNPRAIKLLCPSLSKIIQLVAWDEQKIDLGSIAQTFGLDPLSIKINGHFISKGVDFISSSVTWKSLLSFFSAKGLSTGKDDRDALIVDGKLCKVGNKRARDLQDAVSGICKVTEDEYVNGIKGMQLKNKKLRENKSGEIPQGLGLKRKQLFDDVILLKKLKINEEKSDIEGKKNDPCNIARTKSPCSWNLKRTREDQAIVAAPCKRIK</sequence>